<evidence type="ECO:0000313" key="2">
    <source>
        <dbReference type="EMBL" id="SUH36083.1"/>
    </source>
</evidence>
<dbReference type="GO" id="GO:0016787">
    <property type="term" value="F:hydrolase activity"/>
    <property type="evidence" value="ECO:0007669"/>
    <property type="project" value="UniProtKB-KW"/>
</dbReference>
<name>A0A379WPZ1_SALET</name>
<dbReference type="InterPro" id="IPR029052">
    <property type="entry name" value="Metallo-depent_PP-like"/>
</dbReference>
<reference evidence="2 3" key="1">
    <citation type="submission" date="2018-06" db="EMBL/GenBank/DDBJ databases">
        <authorList>
            <consortium name="Pathogen Informatics"/>
            <person name="Doyle S."/>
        </authorList>
    </citation>
    <scope>NUCLEOTIDE SEQUENCE [LARGE SCALE GENOMIC DNA]</scope>
    <source>
        <strain evidence="2 3">NCTC8261</strain>
    </source>
</reference>
<proteinExistence type="predicted"/>
<gene>
    <name evidence="2" type="primary">yfcE_1</name>
    <name evidence="2" type="ORF">NCTC8261_02332</name>
</gene>
<protein>
    <submittedName>
        <fullName evidence="2">Phosphodi esterase yfcE</fullName>
        <ecNumber evidence="2">3.1.4.-</ecNumber>
    </submittedName>
</protein>
<sequence length="58" mass="6533">MKLMFASDIHGSLPATERVLERFAQSGARWLVILGDVLNHGREMRCLKAMRPPRSPNA</sequence>
<dbReference type="EC" id="3.1.4.-" evidence="2"/>
<feature type="domain" description="Calcineurin-like phosphoesterase" evidence="1">
    <location>
        <begin position="1"/>
        <end position="42"/>
    </location>
</feature>
<dbReference type="InterPro" id="IPR004843">
    <property type="entry name" value="Calcineurin-like_PHP"/>
</dbReference>
<dbReference type="Proteomes" id="UP000254712">
    <property type="component" value="Unassembled WGS sequence"/>
</dbReference>
<dbReference type="EMBL" id="UGXT01000002">
    <property type="protein sequence ID" value="SUH36083.1"/>
    <property type="molecule type" value="Genomic_DNA"/>
</dbReference>
<dbReference type="Pfam" id="PF00149">
    <property type="entry name" value="Metallophos"/>
    <property type="match status" value="1"/>
</dbReference>
<evidence type="ECO:0000259" key="1">
    <source>
        <dbReference type="Pfam" id="PF00149"/>
    </source>
</evidence>
<dbReference type="AlphaFoldDB" id="A0A379WPZ1"/>
<dbReference type="SUPFAM" id="SSF56300">
    <property type="entry name" value="Metallo-dependent phosphatases"/>
    <property type="match status" value="1"/>
</dbReference>
<keyword evidence="2" id="KW-0378">Hydrolase</keyword>
<accession>A0A379WPZ1</accession>
<dbReference type="Gene3D" id="3.60.21.10">
    <property type="match status" value="1"/>
</dbReference>
<organism evidence="2 3">
    <name type="scientific">Salmonella enterica I</name>
    <dbReference type="NCBI Taxonomy" id="59201"/>
    <lineage>
        <taxon>Bacteria</taxon>
        <taxon>Pseudomonadati</taxon>
        <taxon>Pseudomonadota</taxon>
        <taxon>Gammaproteobacteria</taxon>
        <taxon>Enterobacterales</taxon>
        <taxon>Enterobacteriaceae</taxon>
        <taxon>Salmonella</taxon>
    </lineage>
</organism>
<evidence type="ECO:0000313" key="3">
    <source>
        <dbReference type="Proteomes" id="UP000254712"/>
    </source>
</evidence>